<name>A0A7S2K4C1_9DINO</name>
<proteinExistence type="predicted"/>
<protein>
    <submittedName>
        <fullName evidence="2">Uncharacterized protein</fullName>
    </submittedName>
</protein>
<reference evidence="2" key="1">
    <citation type="submission" date="2021-01" db="EMBL/GenBank/DDBJ databases">
        <authorList>
            <person name="Corre E."/>
            <person name="Pelletier E."/>
            <person name="Niang G."/>
            <person name="Scheremetjew M."/>
            <person name="Finn R."/>
            <person name="Kale V."/>
            <person name="Holt S."/>
            <person name="Cochrane G."/>
            <person name="Meng A."/>
            <person name="Brown T."/>
            <person name="Cohen L."/>
        </authorList>
    </citation>
    <scope>NUCLEOTIDE SEQUENCE</scope>
    <source>
        <strain evidence="2">RCC3387</strain>
    </source>
</reference>
<gene>
    <name evidence="2" type="ORF">BRAN1462_LOCUS25992</name>
</gene>
<dbReference type="EMBL" id="HBGW01041131">
    <property type="protein sequence ID" value="CAD9565993.1"/>
    <property type="molecule type" value="Transcribed_RNA"/>
</dbReference>
<feature type="region of interest" description="Disordered" evidence="1">
    <location>
        <begin position="222"/>
        <end position="260"/>
    </location>
</feature>
<organism evidence="2">
    <name type="scientific">Zooxanthella nutricula</name>
    <dbReference type="NCBI Taxonomy" id="1333877"/>
    <lineage>
        <taxon>Eukaryota</taxon>
        <taxon>Sar</taxon>
        <taxon>Alveolata</taxon>
        <taxon>Dinophyceae</taxon>
        <taxon>Peridiniales</taxon>
        <taxon>Peridiniales incertae sedis</taxon>
        <taxon>Zooxanthella</taxon>
    </lineage>
</organism>
<accession>A0A7S2K4C1</accession>
<evidence type="ECO:0000313" key="2">
    <source>
        <dbReference type="EMBL" id="CAD9565993.1"/>
    </source>
</evidence>
<sequence length="260" mass="29952">MAQPSMMRRSTVSGTLRKSGEVALGGTSPTGAAAKGELTKFSPPPKVPKYLSVHALTVRRKLSQSTGNLHGYLAEDYHQLNWPLPKMFGKEKYGHSLIDITDPRHLVDCAQMSKKLNRLNYDQQIVDLEWRKTYKDLLDAERRLDTLFETSASKASGVARDLPLPGKGQIKAQEQLKKEIDRLMKYLLELQEQKDMYDAQQREIMSKCDDIKRTLKKENDLENLRQHMEARTRDSKSKDSPFWRTKFEIHSDPKRTGQRH</sequence>
<evidence type="ECO:0000256" key="1">
    <source>
        <dbReference type="SAM" id="MobiDB-lite"/>
    </source>
</evidence>
<dbReference type="AlphaFoldDB" id="A0A7S2K4C1"/>
<feature type="region of interest" description="Disordered" evidence="1">
    <location>
        <begin position="1"/>
        <end position="40"/>
    </location>
</feature>